<evidence type="ECO:0000256" key="5">
    <source>
        <dbReference type="ARBA" id="ARBA00022755"/>
    </source>
</evidence>
<dbReference type="PANTHER" id="PTHR11692:SF0">
    <property type="entry name" value="BIFUNCTIONAL PURINE BIOSYNTHESIS PROTEIN ATIC"/>
    <property type="match status" value="1"/>
</dbReference>
<keyword evidence="7" id="KW-0511">Multifunctional enzyme</keyword>
<evidence type="ECO:0000256" key="4">
    <source>
        <dbReference type="ARBA" id="ARBA00022679"/>
    </source>
</evidence>
<accession>A0A3B1C0K3</accession>
<evidence type="ECO:0000256" key="6">
    <source>
        <dbReference type="ARBA" id="ARBA00022801"/>
    </source>
</evidence>
<dbReference type="SUPFAM" id="SSF52335">
    <property type="entry name" value="Methylglyoxal synthase-like"/>
    <property type="match status" value="1"/>
</dbReference>
<proteinExistence type="inferred from homology"/>
<dbReference type="PANTHER" id="PTHR11692">
    <property type="entry name" value="BIFUNCTIONAL PURINE BIOSYNTHESIS PROTEIN PURH"/>
    <property type="match status" value="1"/>
</dbReference>
<keyword evidence="6 11" id="KW-0378">Hydrolase</keyword>
<dbReference type="InterPro" id="IPR024051">
    <property type="entry name" value="AICAR_Tfase_dup_dom_sf"/>
</dbReference>
<comment type="catalytic activity">
    <reaction evidence="9">
        <text>IMP + H2O = 5-formamido-1-(5-phospho-D-ribosyl)imidazole-4-carboxamide</text>
        <dbReference type="Rhea" id="RHEA:18445"/>
        <dbReference type="ChEBI" id="CHEBI:15377"/>
        <dbReference type="ChEBI" id="CHEBI:58053"/>
        <dbReference type="ChEBI" id="CHEBI:58467"/>
        <dbReference type="EC" id="3.5.4.10"/>
    </reaction>
</comment>
<dbReference type="PIRSF" id="PIRSF000414">
    <property type="entry name" value="AICARFT_IMPCHas"/>
    <property type="match status" value="1"/>
</dbReference>
<dbReference type="InterPro" id="IPR002695">
    <property type="entry name" value="PurH-like"/>
</dbReference>
<dbReference type="NCBIfam" id="NF002049">
    <property type="entry name" value="PRK00881.1"/>
    <property type="match status" value="1"/>
</dbReference>
<protein>
    <submittedName>
        <fullName evidence="11">IMP cyclohydrolase / Phosphoribosylaminoimidazolecarboxamide formyltransferase</fullName>
        <ecNumber evidence="11">2.1.2.3</ecNumber>
        <ecNumber evidence="11">3.5.4.10</ecNumber>
    </submittedName>
</protein>
<dbReference type="SMART" id="SM00798">
    <property type="entry name" value="AICARFT_IMPCHas"/>
    <property type="match status" value="1"/>
</dbReference>
<name>A0A3B1C0K3_9ZZZZ</name>
<dbReference type="FunFam" id="3.40.50.1380:FF:000001">
    <property type="entry name" value="Bifunctional purine biosynthesis protein PurH"/>
    <property type="match status" value="1"/>
</dbReference>
<dbReference type="CDD" id="cd01421">
    <property type="entry name" value="IMPCH"/>
    <property type="match status" value="1"/>
</dbReference>
<evidence type="ECO:0000256" key="9">
    <source>
        <dbReference type="ARBA" id="ARBA00050687"/>
    </source>
</evidence>
<comment type="catalytic activity">
    <reaction evidence="8">
        <text>(6R)-10-formyltetrahydrofolate + 5-amino-1-(5-phospho-beta-D-ribosyl)imidazole-4-carboxamide = 5-formamido-1-(5-phospho-D-ribosyl)imidazole-4-carboxamide + (6S)-5,6,7,8-tetrahydrofolate</text>
        <dbReference type="Rhea" id="RHEA:22192"/>
        <dbReference type="ChEBI" id="CHEBI:57453"/>
        <dbReference type="ChEBI" id="CHEBI:58467"/>
        <dbReference type="ChEBI" id="CHEBI:58475"/>
        <dbReference type="ChEBI" id="CHEBI:195366"/>
        <dbReference type="EC" id="2.1.2.3"/>
    </reaction>
</comment>
<evidence type="ECO:0000313" key="11">
    <source>
        <dbReference type="EMBL" id="VAX18113.1"/>
    </source>
</evidence>
<evidence type="ECO:0000256" key="2">
    <source>
        <dbReference type="ARBA" id="ARBA00004954"/>
    </source>
</evidence>
<dbReference type="GO" id="GO:0006189">
    <property type="term" value="P:'de novo' IMP biosynthetic process"/>
    <property type="evidence" value="ECO:0007669"/>
    <property type="project" value="UniProtKB-UniPathway"/>
</dbReference>
<feature type="domain" description="MGS-like" evidence="10">
    <location>
        <begin position="1"/>
        <end position="147"/>
    </location>
</feature>
<dbReference type="Gene3D" id="3.40.140.20">
    <property type="match status" value="2"/>
</dbReference>
<evidence type="ECO:0000256" key="8">
    <source>
        <dbReference type="ARBA" id="ARBA00050488"/>
    </source>
</evidence>
<dbReference type="Pfam" id="PF02142">
    <property type="entry name" value="MGS"/>
    <property type="match status" value="1"/>
</dbReference>
<reference evidence="11" key="1">
    <citation type="submission" date="2018-06" db="EMBL/GenBank/DDBJ databases">
        <authorList>
            <person name="Zhirakovskaya E."/>
        </authorList>
    </citation>
    <scope>NUCLEOTIDE SEQUENCE</scope>
</reference>
<evidence type="ECO:0000256" key="3">
    <source>
        <dbReference type="ARBA" id="ARBA00007667"/>
    </source>
</evidence>
<dbReference type="InterPro" id="IPR036914">
    <property type="entry name" value="MGS-like_dom_sf"/>
</dbReference>
<dbReference type="GO" id="GO:0003937">
    <property type="term" value="F:IMP cyclohydrolase activity"/>
    <property type="evidence" value="ECO:0007669"/>
    <property type="project" value="UniProtKB-EC"/>
</dbReference>
<keyword evidence="5" id="KW-0658">Purine biosynthesis</keyword>
<dbReference type="GO" id="GO:0005829">
    <property type="term" value="C:cytosol"/>
    <property type="evidence" value="ECO:0007669"/>
    <property type="project" value="TreeGrafter"/>
</dbReference>
<comment type="pathway">
    <text evidence="1">Purine metabolism; IMP biosynthesis via de novo pathway; IMP from 5-formamido-1-(5-phospho-D-ribosyl)imidazole-4-carboxamide: step 1/1.</text>
</comment>
<dbReference type="AlphaFoldDB" id="A0A3B1C0K3"/>
<dbReference type="UniPathway" id="UPA00074">
    <property type="reaction ID" value="UER00133"/>
</dbReference>
<dbReference type="FunFam" id="3.40.140.20:FF:000001">
    <property type="entry name" value="Bifunctional purine biosynthesis protein PurH"/>
    <property type="match status" value="1"/>
</dbReference>
<dbReference type="EMBL" id="UOGE01000032">
    <property type="protein sequence ID" value="VAX18113.1"/>
    <property type="molecule type" value="Genomic_DNA"/>
</dbReference>
<comment type="pathway">
    <text evidence="2">Purine metabolism; IMP biosynthesis via de novo pathway; 5-formamido-1-(5-phospho-D-ribosyl)imidazole-4-carboxamide from 5-amino-1-(5-phospho-D-ribosyl)imidazole-4-carboxamide (10-formyl THF route): step 1/1.</text>
</comment>
<dbReference type="GO" id="GO:0004643">
    <property type="term" value="F:phosphoribosylaminoimidazolecarboxamide formyltransferase activity"/>
    <property type="evidence" value="ECO:0007669"/>
    <property type="project" value="UniProtKB-EC"/>
</dbReference>
<dbReference type="Pfam" id="PF01808">
    <property type="entry name" value="AICARFT_IMPCHas"/>
    <property type="match status" value="1"/>
</dbReference>
<evidence type="ECO:0000259" key="10">
    <source>
        <dbReference type="PROSITE" id="PS51855"/>
    </source>
</evidence>
<dbReference type="SUPFAM" id="SSF53927">
    <property type="entry name" value="Cytidine deaminase-like"/>
    <property type="match status" value="1"/>
</dbReference>
<dbReference type="EC" id="3.5.4.10" evidence="11"/>
<gene>
    <name evidence="11" type="ORF">MNBD_NITROSPINAE02-455</name>
</gene>
<dbReference type="NCBIfam" id="TIGR00355">
    <property type="entry name" value="purH"/>
    <property type="match status" value="1"/>
</dbReference>
<dbReference type="Gene3D" id="3.40.50.1380">
    <property type="entry name" value="Methylglyoxal synthase-like domain"/>
    <property type="match status" value="1"/>
</dbReference>
<dbReference type="SMART" id="SM00851">
    <property type="entry name" value="MGS"/>
    <property type="match status" value="1"/>
</dbReference>
<organism evidence="11">
    <name type="scientific">hydrothermal vent metagenome</name>
    <dbReference type="NCBI Taxonomy" id="652676"/>
    <lineage>
        <taxon>unclassified sequences</taxon>
        <taxon>metagenomes</taxon>
        <taxon>ecological metagenomes</taxon>
    </lineage>
</organism>
<dbReference type="HAMAP" id="MF_00139">
    <property type="entry name" value="PurH"/>
    <property type="match status" value="1"/>
</dbReference>
<keyword evidence="4 11" id="KW-0808">Transferase</keyword>
<dbReference type="InterPro" id="IPR016193">
    <property type="entry name" value="Cytidine_deaminase-like"/>
</dbReference>
<comment type="similarity">
    <text evidence="3">Belongs to the PurH family.</text>
</comment>
<dbReference type="PROSITE" id="PS51855">
    <property type="entry name" value="MGS"/>
    <property type="match status" value="1"/>
</dbReference>
<sequence length="515" mass="55290">MAAIKRALISVSDKSGLGAFAKALADQGVEILSTGGTAKAIRAAGASVKDVSDHTGFPECLDGRVKTLHPKVHGGILGRRGVSSHVKKMFELGIEPIDLVVVNLYPFEETIAKPGAKLEDAIENIDIGGPAMIRSAAKNFEDVTVIVDPADYEKVLEEMSANDGEVTRPTRFKLSAKAYGHTAWYDGRIARYLSHQAGTNEKQPSRKIELLEKLQTMRYGENPHQSASFYTTCDTGSGSIASAEQLHGKELSFNNIVDMAAAYELVCEFSEPAVAIIKHTNPCGVARDESLKNAYLMAKATDPASAFGGVVAINKTVDKDTAKEIAQLFTEVVIAPGYEPSALEILQGKKNVRLMKLGLLCPSEAPDIKFIRGGALVQDADSVTYNEATLKVVSKRKPSDEEMRALKFAWIVAKHVKSNAIVYADSSSTIGVGAGQMSRVDSSRIAAIKANRPVEGAVMSSDAFFPFRDGIDAAGKAGIRAVIQPGGSVRDEEVISAADEYDMAMVFTGIRHFRH</sequence>
<evidence type="ECO:0000256" key="7">
    <source>
        <dbReference type="ARBA" id="ARBA00023268"/>
    </source>
</evidence>
<evidence type="ECO:0000256" key="1">
    <source>
        <dbReference type="ARBA" id="ARBA00004844"/>
    </source>
</evidence>
<dbReference type="InterPro" id="IPR011607">
    <property type="entry name" value="MGS-like_dom"/>
</dbReference>
<dbReference type="EC" id="2.1.2.3" evidence="11"/>
<dbReference type="FunFam" id="3.40.140.20:FF:000002">
    <property type="entry name" value="Bifunctional purine biosynthesis protein PurH"/>
    <property type="match status" value="1"/>
</dbReference>